<feature type="compositionally biased region" description="Basic residues" evidence="9">
    <location>
        <begin position="414"/>
        <end position="425"/>
    </location>
</feature>
<evidence type="ECO:0000256" key="5">
    <source>
        <dbReference type="ARBA" id="ARBA00022552"/>
    </source>
</evidence>
<dbReference type="Gene3D" id="2.40.10.230">
    <property type="entry name" value="Probable tRNA pseudouridine synthase domain"/>
    <property type="match status" value="1"/>
</dbReference>
<dbReference type="GeneID" id="87803744"/>
<protein>
    <recommendedName>
        <fullName evidence="3">H/ACA ribonucleoprotein complex non-core subunit NAF1</fullName>
    </recommendedName>
</protein>
<accession>A0AAF1BF48</accession>
<dbReference type="GO" id="GO:0001522">
    <property type="term" value="P:pseudouridine synthesis"/>
    <property type="evidence" value="ECO:0007669"/>
    <property type="project" value="InterPro"/>
</dbReference>
<keyword evidence="6" id="KW-0597">Phosphoprotein</keyword>
<evidence type="ECO:0000256" key="4">
    <source>
        <dbReference type="ARBA" id="ARBA00022517"/>
    </source>
</evidence>
<dbReference type="Pfam" id="PF04410">
    <property type="entry name" value="Gar1"/>
    <property type="match status" value="1"/>
</dbReference>
<evidence type="ECO:0000256" key="8">
    <source>
        <dbReference type="ARBA" id="ARBA00023242"/>
    </source>
</evidence>
<evidence type="ECO:0000256" key="6">
    <source>
        <dbReference type="ARBA" id="ARBA00022553"/>
    </source>
</evidence>
<feature type="region of interest" description="Disordered" evidence="9">
    <location>
        <begin position="1"/>
        <end position="25"/>
    </location>
</feature>
<dbReference type="GO" id="GO:0006364">
    <property type="term" value="P:rRNA processing"/>
    <property type="evidence" value="ECO:0007669"/>
    <property type="project" value="UniProtKB-KW"/>
</dbReference>
<feature type="compositionally biased region" description="Gly residues" evidence="9">
    <location>
        <begin position="506"/>
        <end position="526"/>
    </location>
</feature>
<dbReference type="Proteomes" id="UP000827549">
    <property type="component" value="Chromosome 1"/>
</dbReference>
<dbReference type="AlphaFoldDB" id="A0AAF1BF48"/>
<dbReference type="GO" id="GO:0000493">
    <property type="term" value="P:box H/ACA snoRNP assembly"/>
    <property type="evidence" value="ECO:0007669"/>
    <property type="project" value="InterPro"/>
</dbReference>
<feature type="region of interest" description="Disordered" evidence="9">
    <location>
        <begin position="55"/>
        <end position="131"/>
    </location>
</feature>
<feature type="region of interest" description="Disordered" evidence="9">
    <location>
        <begin position="404"/>
        <end position="572"/>
    </location>
</feature>
<organism evidence="10 11">
    <name type="scientific">Vanrija pseudolonga</name>
    <dbReference type="NCBI Taxonomy" id="143232"/>
    <lineage>
        <taxon>Eukaryota</taxon>
        <taxon>Fungi</taxon>
        <taxon>Dikarya</taxon>
        <taxon>Basidiomycota</taxon>
        <taxon>Agaricomycotina</taxon>
        <taxon>Tremellomycetes</taxon>
        <taxon>Trichosporonales</taxon>
        <taxon>Trichosporonaceae</taxon>
        <taxon>Vanrija</taxon>
    </lineage>
</organism>
<dbReference type="InterPro" id="IPR040309">
    <property type="entry name" value="Naf1"/>
</dbReference>
<evidence type="ECO:0000256" key="1">
    <source>
        <dbReference type="ARBA" id="ARBA00004123"/>
    </source>
</evidence>
<feature type="compositionally biased region" description="Acidic residues" evidence="9">
    <location>
        <begin position="78"/>
        <end position="92"/>
    </location>
</feature>
<feature type="compositionally biased region" description="Acidic residues" evidence="9">
    <location>
        <begin position="1"/>
        <end position="10"/>
    </location>
</feature>
<dbReference type="RefSeq" id="XP_062622904.1">
    <property type="nucleotide sequence ID" value="XM_062766920.1"/>
</dbReference>
<proteinExistence type="inferred from homology"/>
<keyword evidence="10" id="KW-0687">Ribonucleoprotein</keyword>
<evidence type="ECO:0000256" key="9">
    <source>
        <dbReference type="SAM" id="MobiDB-lite"/>
    </source>
</evidence>
<evidence type="ECO:0000313" key="10">
    <source>
        <dbReference type="EMBL" id="WOO76872.1"/>
    </source>
</evidence>
<dbReference type="GO" id="GO:0003723">
    <property type="term" value="F:RNA binding"/>
    <property type="evidence" value="ECO:0007669"/>
    <property type="project" value="UniProtKB-KW"/>
</dbReference>
<dbReference type="InterPro" id="IPR009000">
    <property type="entry name" value="Transl_B-barrel_sf"/>
</dbReference>
<dbReference type="InterPro" id="IPR007504">
    <property type="entry name" value="H/ACA_rnp_Gar1/Naf1"/>
</dbReference>
<dbReference type="PANTHER" id="PTHR31633:SF1">
    <property type="entry name" value="H_ACA RIBONUCLEOPROTEIN COMPLEX NON-CORE SUBUNIT NAF1"/>
    <property type="match status" value="1"/>
</dbReference>
<keyword evidence="4" id="KW-0690">Ribosome biogenesis</keyword>
<evidence type="ECO:0000313" key="11">
    <source>
        <dbReference type="Proteomes" id="UP000827549"/>
    </source>
</evidence>
<reference evidence="10" key="1">
    <citation type="submission" date="2023-10" db="EMBL/GenBank/DDBJ databases">
        <authorList>
            <person name="Noh H."/>
        </authorList>
    </citation>
    <scope>NUCLEOTIDE SEQUENCE</scope>
    <source>
        <strain evidence="10">DUCC4014</strain>
    </source>
</reference>
<feature type="compositionally biased region" description="Low complexity" evidence="9">
    <location>
        <begin position="550"/>
        <end position="572"/>
    </location>
</feature>
<comment type="similarity">
    <text evidence="2">Belongs to the NAF1 family.</text>
</comment>
<feature type="compositionally biased region" description="Low complexity" evidence="9">
    <location>
        <begin position="623"/>
        <end position="634"/>
    </location>
</feature>
<dbReference type="EMBL" id="CP086714">
    <property type="protein sequence ID" value="WOO76872.1"/>
    <property type="molecule type" value="Genomic_DNA"/>
</dbReference>
<name>A0AAF1BF48_9TREE</name>
<gene>
    <name evidence="10" type="primary">naf1</name>
    <name evidence="10" type="ORF">LOC62_01G000486</name>
</gene>
<dbReference type="InterPro" id="IPR038664">
    <property type="entry name" value="Gar1/Naf1_Cbf5-bd_sf"/>
</dbReference>
<feature type="compositionally biased region" description="Low complexity" evidence="9">
    <location>
        <begin position="648"/>
        <end position="659"/>
    </location>
</feature>
<feature type="compositionally biased region" description="Low complexity" evidence="9">
    <location>
        <begin position="14"/>
        <end position="25"/>
    </location>
</feature>
<evidence type="ECO:0000256" key="7">
    <source>
        <dbReference type="ARBA" id="ARBA00022884"/>
    </source>
</evidence>
<sequence>MVDSDTEIELAIDPAPASAPAPAFAAPAAPVSDLDLIAQMVSSGEVVGALPPVSMSAAEKRAQVEASRSVPQYTGDESSSEEESSDEDEDDDEYKKPDATPMTAEQHASMKKELEEFTGEPAPAPSAATASVLDKLGGFEFVTDSEEEEDDDDDEVDMDDFDFDAPVEDDGEPGAIMSAHEQALPPVPQPPLEHIPATVPLVLAGDVVSWMKERGVEAWLEKQKAAGEAEGAIKAESAGENVEIKSEAAAAGDVEVKPEPATEAGEVTETKPTTEATESKPEPAADAAAPAIPKFNSSGTIIIRAMQAPGTGWLESGSVLTTADGHILGAVHDTFGPLTSPFYSVRLPPPPFPYPSLEAGDKVFFPQSADYRTFVDMHAVRDPRFRSDASNIYDEEVGDDEVEWSDDEAERAAKNRRKKKGKRAGSRVPGTPGSVQHPLPPRPHFDYAGNDDDSVSLHGDGADRWDEVSDAGSTASQRHAVVYDDDVPSGYGAQRPQRGRGRGRGGPRGGGGGGGRGQGRATGGGRPVHALPQRPGQWGQTAPMGGFGGAMPMQQQGGFQQQAGFWPQQQQPQFQPQFQQYNPAGYNPSQPGMGIPGFAPQGQDGSGNAPAINPRFAAQYQQMMGGYWPQQQQQQGGGGQYGGGYPSGQGPYDGQHQQQ</sequence>
<evidence type="ECO:0000256" key="3">
    <source>
        <dbReference type="ARBA" id="ARBA00021438"/>
    </source>
</evidence>
<dbReference type="PANTHER" id="PTHR31633">
    <property type="entry name" value="H/ACA RIBONUCLEOPROTEIN COMPLEX NON-CORE SUBUNIT NAF1"/>
    <property type="match status" value="1"/>
</dbReference>
<keyword evidence="11" id="KW-1185">Reference proteome</keyword>
<feature type="compositionally biased region" description="Gly residues" evidence="9">
    <location>
        <begin position="635"/>
        <end position="647"/>
    </location>
</feature>
<keyword evidence="8" id="KW-0539">Nucleus</keyword>
<keyword evidence="7" id="KW-0694">RNA-binding</keyword>
<keyword evidence="5" id="KW-0698">rRNA processing</keyword>
<feature type="region of interest" description="Disordered" evidence="9">
    <location>
        <begin position="247"/>
        <end position="291"/>
    </location>
</feature>
<dbReference type="GO" id="GO:0005732">
    <property type="term" value="C:sno(s)RNA-containing ribonucleoprotein complex"/>
    <property type="evidence" value="ECO:0007669"/>
    <property type="project" value="InterPro"/>
</dbReference>
<dbReference type="GO" id="GO:0005634">
    <property type="term" value="C:nucleus"/>
    <property type="evidence" value="ECO:0007669"/>
    <property type="project" value="UniProtKB-SubCell"/>
</dbReference>
<evidence type="ECO:0000256" key="2">
    <source>
        <dbReference type="ARBA" id="ARBA00009801"/>
    </source>
</evidence>
<dbReference type="SUPFAM" id="SSF50447">
    <property type="entry name" value="Translation proteins"/>
    <property type="match status" value="1"/>
</dbReference>
<feature type="region of interest" description="Disordered" evidence="9">
    <location>
        <begin position="623"/>
        <end position="659"/>
    </location>
</feature>
<comment type="subcellular location">
    <subcellularLocation>
        <location evidence="1">Nucleus</location>
    </subcellularLocation>
</comment>
<feature type="region of interest" description="Disordered" evidence="9">
    <location>
        <begin position="143"/>
        <end position="167"/>
    </location>
</feature>